<reference evidence="8 9" key="1">
    <citation type="submission" date="2023-06" db="EMBL/GenBank/DDBJ databases">
        <authorList>
            <person name="Oyuntsetseg B."/>
            <person name="Kim S.B."/>
        </authorList>
    </citation>
    <scope>NUCLEOTIDE SEQUENCE [LARGE SCALE GENOMIC DNA]</scope>
    <source>
        <strain evidence="8 9">2-15</strain>
    </source>
</reference>
<evidence type="ECO:0000256" key="1">
    <source>
        <dbReference type="ARBA" id="ARBA00004141"/>
    </source>
</evidence>
<dbReference type="NCBIfam" id="TIGR03718">
    <property type="entry name" value="R_switched_Alx"/>
    <property type="match status" value="1"/>
</dbReference>
<dbReference type="EMBL" id="CP127294">
    <property type="protein sequence ID" value="WIX75160.1"/>
    <property type="molecule type" value="Genomic_DNA"/>
</dbReference>
<keyword evidence="5 7" id="KW-0472">Membrane</keyword>
<feature type="region of interest" description="Disordered" evidence="6">
    <location>
        <begin position="351"/>
        <end position="392"/>
    </location>
</feature>
<dbReference type="RefSeq" id="WP_285965937.1">
    <property type="nucleotide sequence ID" value="NZ_CP127294.1"/>
</dbReference>
<organism evidence="8 9">
    <name type="scientific">Amycolatopsis carbonis</name>
    <dbReference type="NCBI Taxonomy" id="715471"/>
    <lineage>
        <taxon>Bacteria</taxon>
        <taxon>Bacillati</taxon>
        <taxon>Actinomycetota</taxon>
        <taxon>Actinomycetes</taxon>
        <taxon>Pseudonocardiales</taxon>
        <taxon>Pseudonocardiaceae</taxon>
        <taxon>Amycolatopsis</taxon>
    </lineage>
</organism>
<feature type="transmembrane region" description="Helical" evidence="7">
    <location>
        <begin position="331"/>
        <end position="350"/>
    </location>
</feature>
<dbReference type="Proteomes" id="UP001236014">
    <property type="component" value="Chromosome"/>
</dbReference>
<dbReference type="PANTHER" id="PTHR30238">
    <property type="entry name" value="MEMBRANE BOUND PREDICTED REDOX MODULATOR"/>
    <property type="match status" value="1"/>
</dbReference>
<dbReference type="InterPro" id="IPR022369">
    <property type="entry name" value="Integral_membrane_TerC_rswitch"/>
</dbReference>
<evidence type="ECO:0000256" key="6">
    <source>
        <dbReference type="SAM" id="MobiDB-lite"/>
    </source>
</evidence>
<sequence>MRQCARSFEEVLMPALSIADPAAATAAAPPASAEVVVAAPTESVGSPWLWLISIAVLVVLLVADFMMTRRPHEVSMREAVGWSAFYLTLPVVFGAWLWAAFGGAQGVEFLTGFVVEKSLSVDNLFVFMLLLAAFVVPPALQQRVLLYGIVGALVLRGVFIAAGAALLAAGTWAFLVFGLVLFASAVKILHQALTGADAEPDTSRMRSVRLLRRFVSITDDYRGARLSVREHGKRVYTPLVVVVVAVFTTDVVFAVDSVPAVYGITEDPYLVFATNAFALLGLRALYFVLHTALAKLRHLNHGLAIILAFIGVKLVLHWAHGVWPSVPQIPTPISLAVIVLILATVTATSLRTPHRTPEPANHTNGHTDMQAREHTPDVPRDASDSPADNRQD</sequence>
<keyword evidence="4 7" id="KW-1133">Transmembrane helix</keyword>
<evidence type="ECO:0000256" key="2">
    <source>
        <dbReference type="ARBA" id="ARBA00007511"/>
    </source>
</evidence>
<accession>A0A9Y2MNS4</accession>
<proteinExistence type="inferred from homology"/>
<dbReference type="AlphaFoldDB" id="A0A9Y2MNS4"/>
<keyword evidence="9" id="KW-1185">Reference proteome</keyword>
<gene>
    <name evidence="8" type="ORF">QRX50_26850</name>
</gene>
<evidence type="ECO:0000256" key="3">
    <source>
        <dbReference type="ARBA" id="ARBA00022692"/>
    </source>
</evidence>
<evidence type="ECO:0000313" key="8">
    <source>
        <dbReference type="EMBL" id="WIX75160.1"/>
    </source>
</evidence>
<evidence type="ECO:0000313" key="9">
    <source>
        <dbReference type="Proteomes" id="UP001236014"/>
    </source>
</evidence>
<evidence type="ECO:0000256" key="7">
    <source>
        <dbReference type="SAM" id="Phobius"/>
    </source>
</evidence>
<evidence type="ECO:0000256" key="4">
    <source>
        <dbReference type="ARBA" id="ARBA00022989"/>
    </source>
</evidence>
<comment type="subcellular location">
    <subcellularLocation>
        <location evidence="1">Membrane</location>
        <topology evidence="1">Multi-pass membrane protein</topology>
    </subcellularLocation>
</comment>
<feature type="transmembrane region" description="Helical" evidence="7">
    <location>
        <begin position="79"/>
        <end position="99"/>
    </location>
</feature>
<dbReference type="GO" id="GO:0016020">
    <property type="term" value="C:membrane"/>
    <property type="evidence" value="ECO:0007669"/>
    <property type="project" value="UniProtKB-SubCell"/>
</dbReference>
<feature type="transmembrane region" description="Helical" evidence="7">
    <location>
        <begin position="49"/>
        <end position="67"/>
    </location>
</feature>
<feature type="transmembrane region" description="Helical" evidence="7">
    <location>
        <begin position="269"/>
        <end position="289"/>
    </location>
</feature>
<evidence type="ECO:0000256" key="5">
    <source>
        <dbReference type="ARBA" id="ARBA00023136"/>
    </source>
</evidence>
<dbReference type="KEGG" id="acab:QRX50_26850"/>
<protein>
    <submittedName>
        <fullName evidence="8">TerC/Alx family metal homeostasis membrane protein</fullName>
    </submittedName>
</protein>
<keyword evidence="3 7" id="KW-0812">Transmembrane</keyword>
<dbReference type="PANTHER" id="PTHR30238:SF0">
    <property type="entry name" value="THYLAKOID MEMBRANE PROTEIN TERC, CHLOROPLASTIC"/>
    <property type="match status" value="1"/>
</dbReference>
<dbReference type="InterPro" id="IPR005496">
    <property type="entry name" value="Integral_membrane_TerC"/>
</dbReference>
<feature type="transmembrane region" description="Helical" evidence="7">
    <location>
        <begin position="235"/>
        <end position="254"/>
    </location>
</feature>
<comment type="similarity">
    <text evidence="2">Belongs to the TerC family.</text>
</comment>
<name>A0A9Y2MNS4_9PSEU</name>
<dbReference type="Pfam" id="PF03741">
    <property type="entry name" value="TerC"/>
    <property type="match status" value="1"/>
</dbReference>
<feature type="transmembrane region" description="Helical" evidence="7">
    <location>
        <begin position="301"/>
        <end position="319"/>
    </location>
</feature>
<feature type="compositionally biased region" description="Basic and acidic residues" evidence="6">
    <location>
        <begin position="369"/>
        <end position="392"/>
    </location>
</feature>
<feature type="transmembrane region" description="Helical" evidence="7">
    <location>
        <begin position="119"/>
        <end position="137"/>
    </location>
</feature>